<evidence type="ECO:0000313" key="5">
    <source>
        <dbReference type="Proteomes" id="UP001207918"/>
    </source>
</evidence>
<protein>
    <submittedName>
        <fullName evidence="4">VCBS repeat-containing protein</fullName>
    </submittedName>
</protein>
<keyword evidence="1 2" id="KW-0732">Signal</keyword>
<dbReference type="SUPFAM" id="SSF69318">
    <property type="entry name" value="Integrin alpha N-terminal domain"/>
    <property type="match status" value="3"/>
</dbReference>
<dbReference type="PANTHER" id="PTHR16026:SF0">
    <property type="entry name" value="CARTILAGE ACIDIC PROTEIN 1"/>
    <property type="match status" value="1"/>
</dbReference>
<dbReference type="InterPro" id="IPR013517">
    <property type="entry name" value="FG-GAP"/>
</dbReference>
<dbReference type="Pfam" id="PF07593">
    <property type="entry name" value="UnbV_ASPIC"/>
    <property type="match status" value="1"/>
</dbReference>
<name>A0ABT3PNU7_9BACT</name>
<dbReference type="InterPro" id="IPR018247">
    <property type="entry name" value="EF_Hand_1_Ca_BS"/>
</dbReference>
<dbReference type="InterPro" id="IPR028994">
    <property type="entry name" value="Integrin_alpha_N"/>
</dbReference>
<dbReference type="PROSITE" id="PS00018">
    <property type="entry name" value="EF_HAND_1"/>
    <property type="match status" value="1"/>
</dbReference>
<dbReference type="InterPro" id="IPR027039">
    <property type="entry name" value="Crtac1"/>
</dbReference>
<evidence type="ECO:0000259" key="3">
    <source>
        <dbReference type="Pfam" id="PF07593"/>
    </source>
</evidence>
<dbReference type="RefSeq" id="WP_265766316.1">
    <property type="nucleotide sequence ID" value="NZ_JAGGJA010000007.1"/>
</dbReference>
<gene>
    <name evidence="4" type="ORF">J6I44_11720</name>
</gene>
<feature type="signal peptide" evidence="2">
    <location>
        <begin position="1"/>
        <end position="21"/>
    </location>
</feature>
<feature type="domain" description="ASPIC/UnbV" evidence="3">
    <location>
        <begin position="530"/>
        <end position="599"/>
    </location>
</feature>
<organism evidence="4 5">
    <name type="scientific">Fodinibius salsisoli</name>
    <dbReference type="NCBI Taxonomy" id="2820877"/>
    <lineage>
        <taxon>Bacteria</taxon>
        <taxon>Pseudomonadati</taxon>
        <taxon>Balneolota</taxon>
        <taxon>Balneolia</taxon>
        <taxon>Balneolales</taxon>
        <taxon>Balneolaceae</taxon>
        <taxon>Fodinibius</taxon>
    </lineage>
</organism>
<dbReference type="Proteomes" id="UP001207918">
    <property type="component" value="Unassembled WGS sequence"/>
</dbReference>
<evidence type="ECO:0000256" key="1">
    <source>
        <dbReference type="ARBA" id="ARBA00022729"/>
    </source>
</evidence>
<evidence type="ECO:0000256" key="2">
    <source>
        <dbReference type="SAM" id="SignalP"/>
    </source>
</evidence>
<dbReference type="Pfam" id="PF13517">
    <property type="entry name" value="FG-GAP_3"/>
    <property type="match status" value="4"/>
</dbReference>
<comment type="caution">
    <text evidence="4">The sequence shown here is derived from an EMBL/GenBank/DDBJ whole genome shotgun (WGS) entry which is preliminary data.</text>
</comment>
<dbReference type="PANTHER" id="PTHR16026">
    <property type="entry name" value="CARTILAGE ACIDIC PROTEIN 1"/>
    <property type="match status" value="1"/>
</dbReference>
<dbReference type="EMBL" id="JAGGJA010000007">
    <property type="protein sequence ID" value="MCW9707524.1"/>
    <property type="molecule type" value="Genomic_DNA"/>
</dbReference>
<dbReference type="Gene3D" id="2.130.10.130">
    <property type="entry name" value="Integrin alpha, N-terminal"/>
    <property type="match status" value="3"/>
</dbReference>
<accession>A0ABT3PNU7</accession>
<keyword evidence="5" id="KW-1185">Reference proteome</keyword>
<dbReference type="PROSITE" id="PS51257">
    <property type="entry name" value="PROKAR_LIPOPROTEIN"/>
    <property type="match status" value="1"/>
</dbReference>
<evidence type="ECO:0000313" key="4">
    <source>
        <dbReference type="EMBL" id="MCW9707524.1"/>
    </source>
</evidence>
<proteinExistence type="predicted"/>
<sequence>MKLFRHSIFILLLLLSACSSDPDTLFRLIPPDESGIRFNNRIIESDSLNMLDYEYTYNGGGVAVADFNNDSLPDVYFTGNTVDNKLYLNKGSFRFHDVTEQAQVGGSSAGWYAGVSAVDINNDGWMDLYISVTKNAKPENRKNVLFVNQGLNEDRIPTFKNEAEAYGLASTSFSTQAAFFDYDNDGDLDLYEMVADKRRVGRQSVSGSNSGSNPNNTDNLFRCDWDSSRGHAYYTEVSDRAGILKEGYGLGFNIVDINRDGWKDVYVSNDFSSKDLLWINNQDGTFSDQAGTYFKHTSFSGMGTDVADINNDGLMDFLTVDMAGSNNVKKQTMTSPNTYQNYFNNSLDREAPQYTRNTLQLNQGDIPDQEEYRPVFSEISLLTGVGHTDWSWGALFSDFNNDSYNDILITNGIPRNKIHKDFVRLRDQISSVAPTSMLLDSIPRDKARNVSFKNKGNLEFDDASQDWGFAVPAYSTGLARADFDRDGDLDVVMNNINDPAFLYENTLNDAAKSPNWLQVQFRGSSQNRMGLGAVVDIYYDGNHQRREYSPYRGYLSSMEPGIHFGLDGAAQIDSVIVGWNRGGKVHSLRWNNIKANQVLIADFAETTASDYSLREDRQGDSIFSDITEEKGGNYIHQESWYNDFKMQRMLPYQFSQSGPSLAVGNINGDQRQDLFIGASLNSQGAFLLQQRDASFKEQVFNPAGNGNLPKQEDAGSLLFDADQDGDDDLYIVSGSVESPPKSGAYGDRFYENDGKGNFSFQPSALPKISVSGSAVKAADYDRDGDLDLFIGGRILPGFYPVPVSSRILRNDTQNGEIQFTDVTEEAAPVLQEIGRVTDALWTDFNDDGWQDLMLAGEWMPITVLENREGQLQNVTRETGIAAKVGWWNSLAAADFDSDGDTDYIAGNVGLNTIYKATEDQPVSIYGADFDGNSAYDAVLTYYNTDSTGTAKEFPAHSYEDFRWQLPRRAQNIARVEGYANASVNDLFTEKELSDALSYHATELRTSYIENKGEGQFAVSPLPIEAQFAPVFGMVAEDVTGDGNIDVVLNGNLYGAEVQVGQYDAFNGLLLKGRGDGTFESVAMSKSGIYVPGDGKALVKIRSSEDDYLLAAAQNQGPLKLFRSSTNQQLWSPDPLDVSAVLHFEHGSSQKHEFYHGSSFYSSSARFVVVPDSTELIEISDYQGNQRTVRLK</sequence>
<feature type="chain" id="PRO_5047176151" evidence="2">
    <location>
        <begin position="22"/>
        <end position="1191"/>
    </location>
</feature>
<dbReference type="InterPro" id="IPR011519">
    <property type="entry name" value="UnbV_ASPIC"/>
</dbReference>
<reference evidence="4 5" key="1">
    <citation type="submission" date="2021-03" db="EMBL/GenBank/DDBJ databases">
        <title>Aliifodinibius sp. nov., a new bacterium isolated from saline soil.</title>
        <authorList>
            <person name="Galisteo C."/>
            <person name="De La Haba R."/>
            <person name="Sanchez-Porro C."/>
            <person name="Ventosa A."/>
        </authorList>
    </citation>
    <scope>NUCLEOTIDE SEQUENCE [LARGE SCALE GENOMIC DNA]</scope>
    <source>
        <strain evidence="4 5">1BSP15-2V2</strain>
    </source>
</reference>